<dbReference type="AlphaFoldDB" id="A0A090G0P2"/>
<reference evidence="1 2" key="1">
    <citation type="submission" date="2014-08" db="EMBL/GenBank/DDBJ databases">
        <authorList>
            <person name="Moulin Lionel"/>
        </authorList>
    </citation>
    <scope>NUCLEOTIDE SEQUENCE [LARGE SCALE GENOMIC DNA]</scope>
</reference>
<protein>
    <submittedName>
        <fullName evidence="1">Uncharacterized protein</fullName>
    </submittedName>
</protein>
<accession>A0A090G0P2</accession>
<dbReference type="EMBL" id="CCNE01000002">
    <property type="protein sequence ID" value="CDX49660.1"/>
    <property type="molecule type" value="Genomic_DNA"/>
</dbReference>
<sequence length="137" mass="15168">MKYGPEGEPSEIRLINSGQSPAKNLRHIAATSKLIWPIEREPGLLVPKDGQIVPSLMLGPGAETTIGADWLVRDDELAGEHICSYGIVYYEDVFGKAYALRFLAKWSATRIIAGPNVGVQFHWEPAPFHNEELEALQ</sequence>
<name>A0A090G0P2_MESPL</name>
<dbReference type="Proteomes" id="UP000046122">
    <property type="component" value="Unassembled WGS sequence"/>
</dbReference>
<gene>
    <name evidence="1" type="ORF">MPL3365_100149</name>
</gene>
<organism evidence="1 2">
    <name type="scientific">Mesorhizobium plurifarium</name>
    <dbReference type="NCBI Taxonomy" id="69974"/>
    <lineage>
        <taxon>Bacteria</taxon>
        <taxon>Pseudomonadati</taxon>
        <taxon>Pseudomonadota</taxon>
        <taxon>Alphaproteobacteria</taxon>
        <taxon>Hyphomicrobiales</taxon>
        <taxon>Phyllobacteriaceae</taxon>
        <taxon>Mesorhizobium</taxon>
    </lineage>
</organism>
<evidence type="ECO:0000313" key="2">
    <source>
        <dbReference type="Proteomes" id="UP000046122"/>
    </source>
</evidence>
<evidence type="ECO:0000313" key="1">
    <source>
        <dbReference type="EMBL" id="CDX49660.1"/>
    </source>
</evidence>
<proteinExistence type="predicted"/>